<evidence type="ECO:0000313" key="1">
    <source>
        <dbReference type="EMBL" id="PIR93826.1"/>
    </source>
</evidence>
<dbReference type="Proteomes" id="UP000229901">
    <property type="component" value="Unassembled WGS sequence"/>
</dbReference>
<dbReference type="EMBL" id="PFAP01000035">
    <property type="protein sequence ID" value="PIR93826.1"/>
    <property type="molecule type" value="Genomic_DNA"/>
</dbReference>
<accession>A0A2H0V409</accession>
<sequence>MPNFEQINIVDDSLEPTEKEFIEAEFQSEVIELSARVQQAIEKIKSRQDSVAADIFELKEHLTERTAKYEKLIDEYDTVSSELIKRSRNIFSRTLNWLKINEIQNRIHKMEVLISEYQESFAAAHEVMVLLEIQAKDEREIDHLKEQITDFRGRGREAYKKLVEFQALQAAREVSGICRRHNCLLIHSFSVDLDPSSQTSVLINKGEGIGFEKKIDIITGLSPELSTTSFRLNLPEGEKKDSWFIADGVGLILKGGQVSEISRSDAGTSVRGMTRESSQVQESNNVAELEDDLDQAIHHKTSSHNEITIKKPEIGGLIFSVSNASPNEIIDHRHLPSMVKKINQMQLPIYIQTSAGKIFRAELVNERILVHGEVNIDNILDKSFAVDDDKKKEAQEAIFNDAPFNLDMPEKHAVDAYQYGKDIASLYMVMTSSKMSGDGRLYVLNQATKLMARHRLSIDGQSTFEVQADITYFEGFISGLQEVAPKVKELYFSSIDKELEWQQRLRREIKQMELGSMDSQDFDSHQESLQYSISKVQKWYKQIMEHFLSLSMIATALLEEVSIDVVTRNEIKKIFKNVRQAAESVPESDYHQLLDPDFHYDLLARRLGNDGLFKMTKDDLKHVRSL</sequence>
<proteinExistence type="predicted"/>
<evidence type="ECO:0000313" key="2">
    <source>
        <dbReference type="Proteomes" id="UP000229901"/>
    </source>
</evidence>
<reference evidence="2" key="1">
    <citation type="submission" date="2017-09" db="EMBL/GenBank/DDBJ databases">
        <title>Depth-based differentiation of microbial function through sediment-hosted aquifers and enrichment of novel symbionts in the deep terrestrial subsurface.</title>
        <authorList>
            <person name="Probst A.J."/>
            <person name="Ladd B."/>
            <person name="Jarett J.K."/>
            <person name="Geller-Mcgrath D.E."/>
            <person name="Sieber C.M.K."/>
            <person name="Emerson J.B."/>
            <person name="Anantharaman K."/>
            <person name="Thomas B.C."/>
            <person name="Malmstrom R."/>
            <person name="Stieglmeier M."/>
            <person name="Klingl A."/>
            <person name="Woyke T."/>
            <person name="Ryan C.M."/>
            <person name="Banfield J.F."/>
        </authorList>
    </citation>
    <scope>NUCLEOTIDE SEQUENCE [LARGE SCALE GENOMIC DNA]</scope>
</reference>
<name>A0A2H0V409_9BACT</name>
<gene>
    <name evidence="1" type="ORF">COT97_04715</name>
</gene>
<protein>
    <submittedName>
        <fullName evidence="1">Uncharacterized protein</fullName>
    </submittedName>
</protein>
<dbReference type="AlphaFoldDB" id="A0A2H0V409"/>
<organism evidence="1 2">
    <name type="scientific">Candidatus Falkowbacteria bacterium CG10_big_fil_rev_8_21_14_0_10_39_11</name>
    <dbReference type="NCBI Taxonomy" id="1974565"/>
    <lineage>
        <taxon>Bacteria</taxon>
        <taxon>Candidatus Falkowiibacteriota</taxon>
    </lineage>
</organism>
<comment type="caution">
    <text evidence="1">The sequence shown here is derived from an EMBL/GenBank/DDBJ whole genome shotgun (WGS) entry which is preliminary data.</text>
</comment>